<dbReference type="Pfam" id="PF02016">
    <property type="entry name" value="Peptidase_S66"/>
    <property type="match status" value="1"/>
</dbReference>
<gene>
    <name evidence="9" type="ORF">H9Y05_10205</name>
</gene>
<dbReference type="Pfam" id="PF17676">
    <property type="entry name" value="Peptidase_S66C"/>
    <property type="match status" value="1"/>
</dbReference>
<dbReference type="PIRSF" id="PIRSF028757">
    <property type="entry name" value="LD-carboxypeptidase"/>
    <property type="match status" value="1"/>
</dbReference>
<feature type="active site" description="Charge relay system" evidence="6">
    <location>
        <position position="272"/>
    </location>
</feature>
<evidence type="ECO:0000256" key="3">
    <source>
        <dbReference type="ARBA" id="ARBA00022670"/>
    </source>
</evidence>
<feature type="active site" description="Nucleophile" evidence="6">
    <location>
        <position position="109"/>
    </location>
</feature>
<evidence type="ECO:0000256" key="2">
    <source>
        <dbReference type="ARBA" id="ARBA00022645"/>
    </source>
</evidence>
<evidence type="ECO:0000256" key="4">
    <source>
        <dbReference type="ARBA" id="ARBA00022801"/>
    </source>
</evidence>
<comment type="similarity">
    <text evidence="1">Belongs to the peptidase S66 family.</text>
</comment>
<dbReference type="GO" id="GO:0004180">
    <property type="term" value="F:carboxypeptidase activity"/>
    <property type="evidence" value="ECO:0007669"/>
    <property type="project" value="UniProtKB-KW"/>
</dbReference>
<dbReference type="InterPro" id="IPR040921">
    <property type="entry name" value="Peptidase_S66C"/>
</dbReference>
<organism evidence="9 10">
    <name type="scientific">Taishania pollutisoli</name>
    <dbReference type="NCBI Taxonomy" id="2766479"/>
    <lineage>
        <taxon>Bacteria</taxon>
        <taxon>Pseudomonadati</taxon>
        <taxon>Bacteroidota</taxon>
        <taxon>Flavobacteriia</taxon>
        <taxon>Flavobacteriales</taxon>
        <taxon>Crocinitomicaceae</taxon>
        <taxon>Taishania</taxon>
    </lineage>
</organism>
<keyword evidence="5" id="KW-0720">Serine protease</keyword>
<dbReference type="Proteomes" id="UP000652681">
    <property type="component" value="Unassembled WGS sequence"/>
</dbReference>
<evidence type="ECO:0000259" key="7">
    <source>
        <dbReference type="Pfam" id="PF02016"/>
    </source>
</evidence>
<dbReference type="InterPro" id="IPR003507">
    <property type="entry name" value="S66_fam"/>
</dbReference>
<dbReference type="SUPFAM" id="SSF52317">
    <property type="entry name" value="Class I glutamine amidotransferase-like"/>
    <property type="match status" value="1"/>
</dbReference>
<evidence type="ECO:0000313" key="10">
    <source>
        <dbReference type="Proteomes" id="UP000652681"/>
    </source>
</evidence>
<reference evidence="9" key="1">
    <citation type="submission" date="2020-09" db="EMBL/GenBank/DDBJ databases">
        <title>Taishania pollutisoli gen. nov., sp. nov., Isolated from Tetrabromobisphenol A-Contaminated Soil.</title>
        <authorList>
            <person name="Chen Q."/>
        </authorList>
    </citation>
    <scope>NUCLEOTIDE SEQUENCE</scope>
    <source>
        <strain evidence="9">CZZ-1</strain>
    </source>
</reference>
<evidence type="ECO:0000313" key="9">
    <source>
        <dbReference type="EMBL" id="MBC9812841.1"/>
    </source>
</evidence>
<sequence>MNELTYLKPGDLIQIVAPAKAIEESHVAYAKEFFEQQGYRVVLGKHCTGQYNYFSGTDEQRTEDMQQAIDNPDVKAIICARGGYGVVRIIDRIQWANQLRNPKWIVGFSDITVFHQQLQKFEQKSIHATMPLNFRENSPESLTTLLQALEGNLSGIEFAGPPFNKKGIAAGELIGGNLSIVYSLLGTDIQPDYKGKILFLEDVGEQLYAIDRMFFSLKKAGVLDAISGLIVGGMTDLKDTTATTIGMTLEEIVLQHFHYRTIPICFGFPAGHLTDNRALVLGARVQFEVDSFVKLTFR</sequence>
<feature type="domain" description="LD-carboxypeptidase C-terminal" evidence="8">
    <location>
        <begin position="171"/>
        <end position="286"/>
    </location>
</feature>
<dbReference type="PANTHER" id="PTHR30237:SF2">
    <property type="entry name" value="MUREIN TETRAPEPTIDE CARBOXYPEPTIDASE"/>
    <property type="match status" value="1"/>
</dbReference>
<dbReference type="GO" id="GO:0008236">
    <property type="term" value="F:serine-type peptidase activity"/>
    <property type="evidence" value="ECO:0007669"/>
    <property type="project" value="UniProtKB-KW"/>
</dbReference>
<dbReference type="RefSeq" id="WP_216714217.1">
    <property type="nucleotide sequence ID" value="NZ_JACVEL010000006.1"/>
</dbReference>
<dbReference type="EMBL" id="JACVEL010000006">
    <property type="protein sequence ID" value="MBC9812841.1"/>
    <property type="molecule type" value="Genomic_DNA"/>
</dbReference>
<evidence type="ECO:0000256" key="6">
    <source>
        <dbReference type="PIRSR" id="PIRSR028757-1"/>
    </source>
</evidence>
<keyword evidence="2" id="KW-0121">Carboxypeptidase</keyword>
<dbReference type="Gene3D" id="3.50.30.60">
    <property type="entry name" value="LD-carboxypeptidase A C-terminal domain-like"/>
    <property type="match status" value="1"/>
</dbReference>
<keyword evidence="4" id="KW-0378">Hydrolase</keyword>
<dbReference type="CDD" id="cd07025">
    <property type="entry name" value="Peptidase_S66"/>
    <property type="match status" value="1"/>
</dbReference>
<evidence type="ECO:0000256" key="1">
    <source>
        <dbReference type="ARBA" id="ARBA00010233"/>
    </source>
</evidence>
<name>A0A8J6P9Q2_9FLAO</name>
<dbReference type="GO" id="GO:0006508">
    <property type="term" value="P:proteolysis"/>
    <property type="evidence" value="ECO:0007669"/>
    <property type="project" value="UniProtKB-KW"/>
</dbReference>
<dbReference type="InterPro" id="IPR029062">
    <property type="entry name" value="Class_I_gatase-like"/>
</dbReference>
<dbReference type="PANTHER" id="PTHR30237">
    <property type="entry name" value="MURAMOYLTETRAPEPTIDE CARBOXYPEPTIDASE"/>
    <property type="match status" value="1"/>
</dbReference>
<feature type="domain" description="LD-carboxypeptidase N-terminal" evidence="7">
    <location>
        <begin position="13"/>
        <end position="127"/>
    </location>
</feature>
<evidence type="ECO:0000259" key="8">
    <source>
        <dbReference type="Pfam" id="PF17676"/>
    </source>
</evidence>
<feature type="active site" description="Charge relay system" evidence="6">
    <location>
        <position position="201"/>
    </location>
</feature>
<accession>A0A8J6P9Q2</accession>
<keyword evidence="3" id="KW-0645">Protease</keyword>
<dbReference type="InterPro" id="IPR027461">
    <property type="entry name" value="Carboxypeptidase_A_C_sf"/>
</dbReference>
<proteinExistence type="inferred from homology"/>
<dbReference type="InterPro" id="IPR027478">
    <property type="entry name" value="LdcA_N"/>
</dbReference>
<comment type="caution">
    <text evidence="9">The sequence shown here is derived from an EMBL/GenBank/DDBJ whole genome shotgun (WGS) entry which is preliminary data.</text>
</comment>
<dbReference type="InterPro" id="IPR040449">
    <property type="entry name" value="Peptidase_S66_N"/>
</dbReference>
<keyword evidence="10" id="KW-1185">Reference proteome</keyword>
<dbReference type="SUPFAM" id="SSF141986">
    <property type="entry name" value="LD-carboxypeptidase A C-terminal domain-like"/>
    <property type="match status" value="1"/>
</dbReference>
<dbReference type="AlphaFoldDB" id="A0A8J6P9Q2"/>
<dbReference type="Gene3D" id="3.40.50.10740">
    <property type="entry name" value="Class I glutamine amidotransferase-like"/>
    <property type="match status" value="1"/>
</dbReference>
<evidence type="ECO:0000256" key="5">
    <source>
        <dbReference type="ARBA" id="ARBA00022825"/>
    </source>
</evidence>
<protein>
    <submittedName>
        <fullName evidence="9">LD-carboxypeptidase</fullName>
    </submittedName>
</protein>